<reference evidence="1" key="1">
    <citation type="submission" date="2023-03" db="EMBL/GenBank/DDBJ databases">
        <title>Massive genome expansion in bonnet fungi (Mycena s.s.) driven by repeated elements and novel gene families across ecological guilds.</title>
        <authorList>
            <consortium name="Lawrence Berkeley National Laboratory"/>
            <person name="Harder C.B."/>
            <person name="Miyauchi S."/>
            <person name="Viragh M."/>
            <person name="Kuo A."/>
            <person name="Thoen E."/>
            <person name="Andreopoulos B."/>
            <person name="Lu D."/>
            <person name="Skrede I."/>
            <person name="Drula E."/>
            <person name="Henrissat B."/>
            <person name="Morin E."/>
            <person name="Kohler A."/>
            <person name="Barry K."/>
            <person name="LaButti K."/>
            <person name="Morin E."/>
            <person name="Salamov A."/>
            <person name="Lipzen A."/>
            <person name="Mereny Z."/>
            <person name="Hegedus B."/>
            <person name="Baldrian P."/>
            <person name="Stursova M."/>
            <person name="Weitz H."/>
            <person name="Taylor A."/>
            <person name="Grigoriev I.V."/>
            <person name="Nagy L.G."/>
            <person name="Martin F."/>
            <person name="Kauserud H."/>
        </authorList>
    </citation>
    <scope>NUCLEOTIDE SEQUENCE</scope>
    <source>
        <strain evidence="1">CBHHK002</strain>
    </source>
</reference>
<proteinExistence type="predicted"/>
<sequence length="252" mass="27685">MADTTANNSKHTPAEQLFINALPARRLMDFRNYMYSPLYITSNAAGFLCHEWIDLPALKGFLASSATAADSNASTRPDVYSPAYILSNAQQFLDLTWVDTRSLRSFLAQNMKAISNSKCKAVDSHGIKCEGAPIMKLKPQGSSRGHEYFIACSGFTPSFNHGHQTHSIPDNVDEQLLAKSLADQPLSDDTTKDTPPCTKLGDPHTGHKLQFCAHAHISNGKVVRGRITQYTCSSARSRQFEKSSPRNHGGLE</sequence>
<keyword evidence="2" id="KW-1185">Reference proteome</keyword>
<comment type="caution">
    <text evidence="1">The sequence shown here is derived from an EMBL/GenBank/DDBJ whole genome shotgun (WGS) entry which is preliminary data.</text>
</comment>
<dbReference type="EMBL" id="JARIHO010000052">
    <property type="protein sequence ID" value="KAJ7321108.1"/>
    <property type="molecule type" value="Genomic_DNA"/>
</dbReference>
<evidence type="ECO:0000313" key="2">
    <source>
        <dbReference type="Proteomes" id="UP001218218"/>
    </source>
</evidence>
<organism evidence="1 2">
    <name type="scientific">Mycena albidolilacea</name>
    <dbReference type="NCBI Taxonomy" id="1033008"/>
    <lineage>
        <taxon>Eukaryota</taxon>
        <taxon>Fungi</taxon>
        <taxon>Dikarya</taxon>
        <taxon>Basidiomycota</taxon>
        <taxon>Agaricomycotina</taxon>
        <taxon>Agaricomycetes</taxon>
        <taxon>Agaricomycetidae</taxon>
        <taxon>Agaricales</taxon>
        <taxon>Marasmiineae</taxon>
        <taxon>Mycenaceae</taxon>
        <taxon>Mycena</taxon>
    </lineage>
</organism>
<dbReference type="AlphaFoldDB" id="A0AAD7EG78"/>
<protein>
    <submittedName>
        <fullName evidence="1">Uncharacterized protein</fullName>
    </submittedName>
</protein>
<accession>A0AAD7EG78</accession>
<gene>
    <name evidence="1" type="ORF">DFH08DRAFT_1086023</name>
</gene>
<evidence type="ECO:0000313" key="1">
    <source>
        <dbReference type="EMBL" id="KAJ7321108.1"/>
    </source>
</evidence>
<name>A0AAD7EG78_9AGAR</name>
<dbReference type="Proteomes" id="UP001218218">
    <property type="component" value="Unassembled WGS sequence"/>
</dbReference>